<name>A0A1Y5SBE0_9RHOB</name>
<dbReference type="PANTHER" id="PTHR43649:SF29">
    <property type="entry name" value="OSMOPROTECTIVE COMPOUNDS-BINDING PROTEIN GGTB"/>
    <property type="match status" value="1"/>
</dbReference>
<dbReference type="Gene3D" id="3.40.190.10">
    <property type="entry name" value="Periplasmic binding protein-like II"/>
    <property type="match status" value="2"/>
</dbReference>
<accession>A0A1Y5SBE0</accession>
<evidence type="ECO:0000313" key="5">
    <source>
        <dbReference type="EMBL" id="SLN36505.1"/>
    </source>
</evidence>
<comment type="subcellular location">
    <subcellularLocation>
        <location evidence="1">Periplasm</location>
    </subcellularLocation>
</comment>
<evidence type="ECO:0000256" key="4">
    <source>
        <dbReference type="SAM" id="SignalP"/>
    </source>
</evidence>
<dbReference type="Proteomes" id="UP000193409">
    <property type="component" value="Unassembled WGS sequence"/>
</dbReference>
<dbReference type="RefSeq" id="WP_139838592.1">
    <property type="nucleotide sequence ID" value="NZ_FWFQ01000010.1"/>
</dbReference>
<organism evidence="5 6">
    <name type="scientific">Pseudoruegeria aquimaris</name>
    <dbReference type="NCBI Taxonomy" id="393663"/>
    <lineage>
        <taxon>Bacteria</taxon>
        <taxon>Pseudomonadati</taxon>
        <taxon>Pseudomonadota</taxon>
        <taxon>Alphaproteobacteria</taxon>
        <taxon>Rhodobacterales</taxon>
        <taxon>Roseobacteraceae</taxon>
        <taxon>Pseudoruegeria</taxon>
    </lineage>
</organism>
<protein>
    <submittedName>
        <fullName evidence="5">Multiple sugar-binding protein</fullName>
    </submittedName>
</protein>
<keyword evidence="3" id="KW-0813">Transport</keyword>
<evidence type="ECO:0000256" key="3">
    <source>
        <dbReference type="ARBA" id="ARBA00022448"/>
    </source>
</evidence>
<keyword evidence="6" id="KW-1185">Reference proteome</keyword>
<dbReference type="Pfam" id="PF01547">
    <property type="entry name" value="SBP_bac_1"/>
    <property type="match status" value="1"/>
</dbReference>
<dbReference type="InterPro" id="IPR050490">
    <property type="entry name" value="Bact_solute-bd_prot1"/>
</dbReference>
<dbReference type="AlphaFoldDB" id="A0A1Y5SBE0"/>
<dbReference type="EMBL" id="FWFQ01000010">
    <property type="protein sequence ID" value="SLN36505.1"/>
    <property type="molecule type" value="Genomic_DNA"/>
</dbReference>
<evidence type="ECO:0000256" key="1">
    <source>
        <dbReference type="ARBA" id="ARBA00004418"/>
    </source>
</evidence>
<dbReference type="PANTHER" id="PTHR43649">
    <property type="entry name" value="ARABINOSE-BINDING PROTEIN-RELATED"/>
    <property type="match status" value="1"/>
</dbReference>
<dbReference type="GO" id="GO:0042597">
    <property type="term" value="C:periplasmic space"/>
    <property type="evidence" value="ECO:0007669"/>
    <property type="project" value="UniProtKB-SubCell"/>
</dbReference>
<comment type="similarity">
    <text evidence="2">Belongs to the bacterial solute-binding protein 1 family.</text>
</comment>
<proteinExistence type="inferred from homology"/>
<feature type="chain" id="PRO_5012870622" evidence="4">
    <location>
        <begin position="22"/>
        <end position="416"/>
    </location>
</feature>
<dbReference type="SUPFAM" id="SSF53850">
    <property type="entry name" value="Periplasmic binding protein-like II"/>
    <property type="match status" value="1"/>
</dbReference>
<sequence>MTATTGKLVLAGLMASFAVEAAAQEITLYSWREQEIPLWEHISENNLVDGVTINFVRIPADNYDTKLRIDLQDGGPDMFQGRAGAAWLKSFVEAGIVAPLDPSIDLSALAPATLTAGQGADGTQYGVPFAVQMESILYNKGVFEANGIEEPKTLDELNAAAEKLKAAGVTPFSFGGRSGWWLNQVVGEVMTAGLVDDATAQGLIDGSVCFTDPAFVQTLATVKGWMDAGYMNAAPLADDYGAMRTAVALGEAAMMIDGAWSSGPSSPMYEIDPNLEIGFMPVPGENGKVYAFGDGSYLANANTEHAEAVNKVLAFTTTKEFAELFAAKVGELPVYGGDYAIEDPRLAEIAGLVANNSAAATPFFAYALNSGEPSYGQLVADGYQELLNGSITPEDLAAKIQAGLNSWGYAGAANCQ</sequence>
<reference evidence="5 6" key="1">
    <citation type="submission" date="2017-03" db="EMBL/GenBank/DDBJ databases">
        <authorList>
            <person name="Afonso C.L."/>
            <person name="Miller P.J."/>
            <person name="Scott M.A."/>
            <person name="Spackman E."/>
            <person name="Goraichik I."/>
            <person name="Dimitrov K.M."/>
            <person name="Suarez D.L."/>
            <person name="Swayne D.E."/>
        </authorList>
    </citation>
    <scope>NUCLEOTIDE SEQUENCE [LARGE SCALE GENOMIC DNA]</scope>
    <source>
        <strain evidence="5 6">CECT 7680</strain>
    </source>
</reference>
<dbReference type="InterPro" id="IPR006059">
    <property type="entry name" value="SBP"/>
</dbReference>
<gene>
    <name evidence="5" type="primary">msmE_2</name>
    <name evidence="5" type="ORF">PSA7680_01757</name>
</gene>
<feature type="signal peptide" evidence="4">
    <location>
        <begin position="1"/>
        <end position="21"/>
    </location>
</feature>
<evidence type="ECO:0000256" key="2">
    <source>
        <dbReference type="ARBA" id="ARBA00008520"/>
    </source>
</evidence>
<keyword evidence="4" id="KW-0732">Signal</keyword>
<dbReference type="OrthoDB" id="5897001at2"/>
<evidence type="ECO:0000313" key="6">
    <source>
        <dbReference type="Proteomes" id="UP000193409"/>
    </source>
</evidence>